<dbReference type="InterPro" id="IPR036942">
    <property type="entry name" value="Beta-barrel_TonB_sf"/>
</dbReference>
<feature type="domain" description="TonB-dependent receptor-like beta-barrel" evidence="13">
    <location>
        <begin position="258"/>
        <end position="631"/>
    </location>
</feature>
<evidence type="ECO:0000259" key="13">
    <source>
        <dbReference type="Pfam" id="PF00593"/>
    </source>
</evidence>
<dbReference type="Gene3D" id="2.170.130.10">
    <property type="entry name" value="TonB-dependent receptor, plug domain"/>
    <property type="match status" value="1"/>
</dbReference>
<dbReference type="AlphaFoldDB" id="W9VRZ3"/>
<evidence type="ECO:0000256" key="12">
    <source>
        <dbReference type="RuleBase" id="RU003357"/>
    </source>
</evidence>
<dbReference type="SUPFAM" id="SSF56935">
    <property type="entry name" value="Porins"/>
    <property type="match status" value="1"/>
</dbReference>
<evidence type="ECO:0000259" key="14">
    <source>
        <dbReference type="Pfam" id="PF07715"/>
    </source>
</evidence>
<comment type="subcellular location">
    <subcellularLocation>
        <location evidence="1 11">Cell outer membrane</location>
        <topology evidence="1 11">Multi-pass membrane protein</topology>
    </subcellularLocation>
</comment>
<evidence type="ECO:0000313" key="15">
    <source>
        <dbReference type="EMBL" id="EXJ13180.1"/>
    </source>
</evidence>
<keyword evidence="16" id="KW-1185">Reference proteome</keyword>
<keyword evidence="5 11" id="KW-0812">Transmembrane</keyword>
<accession>W9VRZ3</accession>
<keyword evidence="6" id="KW-0732">Signal</keyword>
<reference evidence="15 16" key="1">
    <citation type="submission" date="2012-11" db="EMBL/GenBank/DDBJ databases">
        <title>Genome assembly of Thiorhodococcus sp. AK35.</title>
        <authorList>
            <person name="Nupur N."/>
            <person name="Khatri I."/>
            <person name="Subramanian S."/>
            <person name="Pinnaka A."/>
        </authorList>
    </citation>
    <scope>NUCLEOTIDE SEQUENCE [LARGE SCALE GENOMIC DNA]</scope>
    <source>
        <strain evidence="15 16">AK35</strain>
    </source>
</reference>
<dbReference type="GO" id="GO:0015344">
    <property type="term" value="F:siderophore uptake transmembrane transporter activity"/>
    <property type="evidence" value="ECO:0007669"/>
    <property type="project" value="TreeGrafter"/>
</dbReference>
<evidence type="ECO:0000256" key="4">
    <source>
        <dbReference type="ARBA" id="ARBA00022452"/>
    </source>
</evidence>
<evidence type="ECO:0000256" key="6">
    <source>
        <dbReference type="ARBA" id="ARBA00022729"/>
    </source>
</evidence>
<comment type="caution">
    <text evidence="15">The sequence shown here is derived from an EMBL/GenBank/DDBJ whole genome shotgun (WGS) entry which is preliminary data.</text>
</comment>
<dbReference type="STRING" id="1249627.D779_4004"/>
<dbReference type="eggNOG" id="COG4771">
    <property type="taxonomic scope" value="Bacteria"/>
</dbReference>
<feature type="domain" description="TonB-dependent receptor plug" evidence="14">
    <location>
        <begin position="38"/>
        <end position="141"/>
    </location>
</feature>
<dbReference type="RefSeq" id="WP_043757848.1">
    <property type="nucleotide sequence ID" value="NZ_AONC01000083.1"/>
</dbReference>
<dbReference type="EMBL" id="AONC01000083">
    <property type="protein sequence ID" value="EXJ13180.1"/>
    <property type="molecule type" value="Genomic_DNA"/>
</dbReference>
<sequence length="667" mass="74997">MTSPRLADQDQQTLSMLMDTLDEVTKLATKTHLNADYVPGILSVLHREELLALGMRTVGEALTLVPGIQVNRSDFGASRISIRGLEHGNGNIKMLLDSIPLNHAYDGKAMIAPIPIEQIERIEIIRGPGSAVHGEFAFVGVINVITRQDRGVHVRLDSNGGREAGGTFHVEDPDSDWRLTANLSGWDTPGTDVEAGPDVLYIAGLGDISRAPGPIDDRQEHQFAQIALQAGDFSLTGYYQREIDGVFQGAVNALPVARDGHDFAETVSWALQASQRIDFTEDWLAELQLLYSEGTFHFDQEVYPPGTPYPLDGGVPNPYGLFQELKIGSRRTQATASLEWSGWRNHHWRAEFSAASVDLTEAWWALNGDVKRLQPLPYMQVYKGALNYVDTRAHRDIRSVAIQDQWTVTRHLDLTAGLRYDRYSDVGENVSPRLAAVWRLNDEHLFKVQIADAFFPPTLLQVNGQSVVPSQEFPDTAQTIRTGEFGYIFRRSSKSIRTTLYYSELRDLVVLENGGWTNRGSARVQGVELEWEQSFGARWKVMTNLSYTDTLNQDTRGPIPGAATWLGNLGLFYRPRPDWLITTHWRFVGDRDRAADDPRHESLDGYHDISLTANWFDIGFDGLTLRAGVTNMLQARIASPAPKLTYRDDYPLNDERLWWAQISYEWD</sequence>
<dbReference type="Pfam" id="PF00593">
    <property type="entry name" value="TonB_dep_Rec_b-barrel"/>
    <property type="match status" value="1"/>
</dbReference>
<dbReference type="InterPro" id="IPR012910">
    <property type="entry name" value="Plug_dom"/>
</dbReference>
<dbReference type="PANTHER" id="PTHR30069:SF29">
    <property type="entry name" value="HEMOGLOBIN AND HEMOGLOBIN-HAPTOGLOBIN-BINDING PROTEIN 1-RELATED"/>
    <property type="match status" value="1"/>
</dbReference>
<dbReference type="GO" id="GO:0009279">
    <property type="term" value="C:cell outer membrane"/>
    <property type="evidence" value="ECO:0007669"/>
    <property type="project" value="UniProtKB-SubCell"/>
</dbReference>
<evidence type="ECO:0000256" key="8">
    <source>
        <dbReference type="ARBA" id="ARBA00023136"/>
    </source>
</evidence>
<keyword evidence="9 15" id="KW-0675">Receptor</keyword>
<evidence type="ECO:0000313" key="16">
    <source>
        <dbReference type="Proteomes" id="UP000019460"/>
    </source>
</evidence>
<dbReference type="Pfam" id="PF07715">
    <property type="entry name" value="Plug"/>
    <property type="match status" value="1"/>
</dbReference>
<proteinExistence type="inferred from homology"/>
<dbReference type="InterPro" id="IPR000531">
    <property type="entry name" value="Beta-barrel_TonB"/>
</dbReference>
<evidence type="ECO:0000256" key="11">
    <source>
        <dbReference type="PROSITE-ProRule" id="PRU01360"/>
    </source>
</evidence>
<evidence type="ECO:0000256" key="3">
    <source>
        <dbReference type="ARBA" id="ARBA00022448"/>
    </source>
</evidence>
<dbReference type="Proteomes" id="UP000019460">
    <property type="component" value="Unassembled WGS sequence"/>
</dbReference>
<keyword evidence="3 11" id="KW-0813">Transport</keyword>
<evidence type="ECO:0000256" key="2">
    <source>
        <dbReference type="ARBA" id="ARBA00008143"/>
    </source>
</evidence>
<dbReference type="PROSITE" id="PS52016">
    <property type="entry name" value="TONB_DEPENDENT_REC_3"/>
    <property type="match status" value="1"/>
</dbReference>
<dbReference type="InterPro" id="IPR039426">
    <property type="entry name" value="TonB-dep_rcpt-like"/>
</dbReference>
<dbReference type="Gene3D" id="2.40.170.20">
    <property type="entry name" value="TonB-dependent receptor, beta-barrel domain"/>
    <property type="match status" value="1"/>
</dbReference>
<dbReference type="PANTHER" id="PTHR30069">
    <property type="entry name" value="TONB-DEPENDENT OUTER MEMBRANE RECEPTOR"/>
    <property type="match status" value="1"/>
</dbReference>
<evidence type="ECO:0000256" key="1">
    <source>
        <dbReference type="ARBA" id="ARBA00004571"/>
    </source>
</evidence>
<evidence type="ECO:0000256" key="5">
    <source>
        <dbReference type="ARBA" id="ARBA00022692"/>
    </source>
</evidence>
<dbReference type="InterPro" id="IPR037066">
    <property type="entry name" value="Plug_dom_sf"/>
</dbReference>
<keyword evidence="10 11" id="KW-0998">Cell outer membrane</keyword>
<name>W9VRZ3_9GAMM</name>
<keyword evidence="7 12" id="KW-0798">TonB box</keyword>
<keyword evidence="4 11" id="KW-1134">Transmembrane beta strand</keyword>
<keyword evidence="8 11" id="KW-0472">Membrane</keyword>
<evidence type="ECO:0000256" key="10">
    <source>
        <dbReference type="ARBA" id="ARBA00023237"/>
    </source>
</evidence>
<dbReference type="GO" id="GO:0044718">
    <property type="term" value="P:siderophore transmembrane transport"/>
    <property type="evidence" value="ECO:0007669"/>
    <property type="project" value="TreeGrafter"/>
</dbReference>
<gene>
    <name evidence="15" type="ORF">D779_4004</name>
</gene>
<organism evidence="15 16">
    <name type="scientific">Imhoffiella purpurea</name>
    <dbReference type="NCBI Taxonomy" id="1249627"/>
    <lineage>
        <taxon>Bacteria</taxon>
        <taxon>Pseudomonadati</taxon>
        <taxon>Pseudomonadota</taxon>
        <taxon>Gammaproteobacteria</taxon>
        <taxon>Chromatiales</taxon>
        <taxon>Chromatiaceae</taxon>
        <taxon>Imhoffiella</taxon>
    </lineage>
</organism>
<evidence type="ECO:0000256" key="9">
    <source>
        <dbReference type="ARBA" id="ARBA00023170"/>
    </source>
</evidence>
<protein>
    <submittedName>
        <fullName evidence="15">TonB-dependent receptor</fullName>
    </submittedName>
</protein>
<evidence type="ECO:0000256" key="7">
    <source>
        <dbReference type="ARBA" id="ARBA00023077"/>
    </source>
</evidence>
<comment type="similarity">
    <text evidence="2">Belongs to the TonB-dependent receptor family. Hemoglobin/haptoglobin binding protein subfamily.</text>
</comment>